<dbReference type="AlphaFoldDB" id="A0A0L0F352"/>
<keyword evidence="1" id="KW-0472">Membrane</keyword>
<evidence type="ECO:0000256" key="1">
    <source>
        <dbReference type="SAM" id="Phobius"/>
    </source>
</evidence>
<dbReference type="GeneID" id="25916848"/>
<reference evidence="2 3" key="1">
    <citation type="submission" date="2011-02" db="EMBL/GenBank/DDBJ databases">
        <title>The Genome Sequence of Sphaeroforma arctica JP610.</title>
        <authorList>
            <consortium name="The Broad Institute Genome Sequencing Platform"/>
            <person name="Russ C."/>
            <person name="Cuomo C."/>
            <person name="Young S.K."/>
            <person name="Zeng Q."/>
            <person name="Gargeya S."/>
            <person name="Alvarado L."/>
            <person name="Berlin A."/>
            <person name="Chapman S.B."/>
            <person name="Chen Z."/>
            <person name="Freedman E."/>
            <person name="Gellesch M."/>
            <person name="Goldberg J."/>
            <person name="Griggs A."/>
            <person name="Gujja S."/>
            <person name="Heilman E."/>
            <person name="Heiman D."/>
            <person name="Howarth C."/>
            <person name="Mehta T."/>
            <person name="Neiman D."/>
            <person name="Pearson M."/>
            <person name="Roberts A."/>
            <person name="Saif S."/>
            <person name="Shea T."/>
            <person name="Shenoy N."/>
            <person name="Sisk P."/>
            <person name="Stolte C."/>
            <person name="Sykes S."/>
            <person name="White J."/>
            <person name="Yandava C."/>
            <person name="Burger G."/>
            <person name="Gray M.W."/>
            <person name="Holland P.W.H."/>
            <person name="King N."/>
            <person name="Lang F.B.F."/>
            <person name="Roger A.J."/>
            <person name="Ruiz-Trillo I."/>
            <person name="Haas B."/>
            <person name="Nusbaum C."/>
            <person name="Birren B."/>
        </authorList>
    </citation>
    <scope>NUCLEOTIDE SEQUENCE [LARGE SCALE GENOMIC DNA]</scope>
    <source>
        <strain evidence="2 3">JP610</strain>
    </source>
</reference>
<dbReference type="RefSeq" id="XP_014145019.1">
    <property type="nucleotide sequence ID" value="XM_014289544.1"/>
</dbReference>
<dbReference type="Proteomes" id="UP000054560">
    <property type="component" value="Unassembled WGS sequence"/>
</dbReference>
<evidence type="ECO:0000313" key="3">
    <source>
        <dbReference type="Proteomes" id="UP000054560"/>
    </source>
</evidence>
<feature type="transmembrane region" description="Helical" evidence="1">
    <location>
        <begin position="12"/>
        <end position="33"/>
    </location>
</feature>
<accession>A0A0L0F352</accession>
<organism evidence="2 3">
    <name type="scientific">Sphaeroforma arctica JP610</name>
    <dbReference type="NCBI Taxonomy" id="667725"/>
    <lineage>
        <taxon>Eukaryota</taxon>
        <taxon>Ichthyosporea</taxon>
        <taxon>Ichthyophonida</taxon>
        <taxon>Sphaeroforma</taxon>
    </lineage>
</organism>
<gene>
    <name evidence="2" type="ORF">SARC_16344</name>
</gene>
<protein>
    <submittedName>
        <fullName evidence="2">Uncharacterized protein</fullName>
    </submittedName>
</protein>
<dbReference type="EMBL" id="KQ249468">
    <property type="protein sequence ID" value="KNC71117.1"/>
    <property type="molecule type" value="Genomic_DNA"/>
</dbReference>
<keyword evidence="1" id="KW-0812">Transmembrane</keyword>
<keyword evidence="1" id="KW-1133">Transmembrane helix</keyword>
<evidence type="ECO:0000313" key="2">
    <source>
        <dbReference type="EMBL" id="KNC71117.1"/>
    </source>
</evidence>
<feature type="non-terminal residue" evidence="2">
    <location>
        <position position="77"/>
    </location>
</feature>
<sequence>MATEEEPLAVTISVHLSASLSICGSLLFLWLYWRTEKRHIHLYLTILLWMCVSDLGSSTGYNIGSSVIDQEGLCIFQ</sequence>
<name>A0A0L0F352_9EUKA</name>
<proteinExistence type="predicted"/>
<keyword evidence="3" id="KW-1185">Reference proteome</keyword>